<feature type="domain" description="Peptidase M13 C-terminal" evidence="9">
    <location>
        <begin position="559"/>
        <end position="765"/>
    </location>
</feature>
<evidence type="ECO:0000256" key="6">
    <source>
        <dbReference type="ARBA" id="ARBA00023049"/>
    </source>
</evidence>
<evidence type="ECO:0000256" key="7">
    <source>
        <dbReference type="SAM" id="MobiDB-lite"/>
    </source>
</evidence>
<dbReference type="EMBL" id="KB306314">
    <property type="protein sequence ID" value="ELT99995.1"/>
    <property type="molecule type" value="Genomic_DNA"/>
</dbReference>
<dbReference type="STRING" id="283909.R7UA33"/>
<keyword evidence="8" id="KW-0472">Membrane</keyword>
<feature type="region of interest" description="Disordered" evidence="7">
    <location>
        <begin position="1"/>
        <end position="30"/>
    </location>
</feature>
<evidence type="ECO:0000259" key="10">
    <source>
        <dbReference type="Pfam" id="PF05649"/>
    </source>
</evidence>
<dbReference type="EMBL" id="AMQN01009837">
    <property type="status" value="NOT_ANNOTATED_CDS"/>
    <property type="molecule type" value="Genomic_DNA"/>
</dbReference>
<keyword evidence="8" id="KW-0812">Transmembrane</keyword>
<organism evidence="11">
    <name type="scientific">Capitella teleta</name>
    <name type="common">Polychaete worm</name>
    <dbReference type="NCBI Taxonomy" id="283909"/>
    <lineage>
        <taxon>Eukaryota</taxon>
        <taxon>Metazoa</taxon>
        <taxon>Spiralia</taxon>
        <taxon>Lophotrochozoa</taxon>
        <taxon>Annelida</taxon>
        <taxon>Polychaeta</taxon>
        <taxon>Sedentaria</taxon>
        <taxon>Scolecida</taxon>
        <taxon>Capitellidae</taxon>
        <taxon>Capitella</taxon>
    </lineage>
</organism>
<reference evidence="11 13" key="2">
    <citation type="journal article" date="2013" name="Nature">
        <title>Insights into bilaterian evolution from three spiralian genomes.</title>
        <authorList>
            <person name="Simakov O."/>
            <person name="Marletaz F."/>
            <person name="Cho S.J."/>
            <person name="Edsinger-Gonzales E."/>
            <person name="Havlak P."/>
            <person name="Hellsten U."/>
            <person name="Kuo D.H."/>
            <person name="Larsson T."/>
            <person name="Lv J."/>
            <person name="Arendt D."/>
            <person name="Savage R."/>
            <person name="Osoegawa K."/>
            <person name="de Jong P."/>
            <person name="Grimwood J."/>
            <person name="Chapman J.A."/>
            <person name="Shapiro H."/>
            <person name="Aerts A."/>
            <person name="Otillar R.P."/>
            <person name="Terry A.Y."/>
            <person name="Boore J.L."/>
            <person name="Grigoriev I.V."/>
            <person name="Lindberg D.R."/>
            <person name="Seaver E.C."/>
            <person name="Weisblat D.A."/>
            <person name="Putnam N.H."/>
            <person name="Rokhsar D.S."/>
        </authorList>
    </citation>
    <scope>NUCLEOTIDE SEQUENCE</scope>
    <source>
        <strain evidence="11 13">I ESC-2004</strain>
    </source>
</reference>
<dbReference type="InterPro" id="IPR024079">
    <property type="entry name" value="MetalloPept_cat_dom_sf"/>
</dbReference>
<evidence type="ECO:0000256" key="8">
    <source>
        <dbReference type="SAM" id="Phobius"/>
    </source>
</evidence>
<dbReference type="InterPro" id="IPR018497">
    <property type="entry name" value="Peptidase_M13_C"/>
</dbReference>
<evidence type="ECO:0000256" key="2">
    <source>
        <dbReference type="ARBA" id="ARBA00022670"/>
    </source>
</evidence>
<dbReference type="OrthoDB" id="6475849at2759"/>
<reference evidence="12" key="3">
    <citation type="submission" date="2015-06" db="UniProtKB">
        <authorList>
            <consortium name="EnsemblMetazoa"/>
        </authorList>
    </citation>
    <scope>IDENTIFICATION</scope>
</reference>
<keyword evidence="8" id="KW-1133">Transmembrane helix</keyword>
<gene>
    <name evidence="11" type="ORF">CAPTEDRAFT_162931</name>
</gene>
<keyword evidence="2" id="KW-0645">Protease</keyword>
<evidence type="ECO:0000313" key="11">
    <source>
        <dbReference type="EMBL" id="ELT99995.1"/>
    </source>
</evidence>
<dbReference type="Gene3D" id="3.40.390.10">
    <property type="entry name" value="Collagenase (Catalytic Domain)"/>
    <property type="match status" value="1"/>
</dbReference>
<evidence type="ECO:0000313" key="13">
    <source>
        <dbReference type="Proteomes" id="UP000014760"/>
    </source>
</evidence>
<accession>R7UA33</accession>
<sequence length="766" mass="87445">MDKTKSEDNANQENGTRLLDPPREGQAKEVEASIRSPYKRSWWRQRTFLEKSLFVLLILSFIVTTIMVIVAATNARTLDNIHQTEKKICLSETCVKAAANILESIDLEADPCDDFFEYACGTWNKKHLIPDDRPNYNTFRKLGDELHVTLKGLLELPVEPDEVQATVNAKNLYKSCLDIDTIEKRAEGPLRDLLQWLGGWPVLDPAWDEDNFDVTDLMAKLRLYNNRVLINQWVSSDDKNSDVNIIQIDQAPLGMPGRDYYLKGRNDSTLMAYQNFAVEVAIMLNADPARARKEMTEIVDFEVLLANLTMPQETRRDTAAIYNKMKIRNLTSTLTDTIDWPKYFKQIFNNVSIDVTEDDDVVVYAPEFIKNMGELLNETPKRTVANYMIWRITMNRIGNLPQVFLDVRRSFNKALLGTDRDGSRWRTCVSYANENFGMAVGRMFVKHSFDERAKAKALEMIASIQKAFGELLNKVSWMDEDTKDVAREKAHSIQEKIGYPDYIMNDTALNLDYKDIEMNSGKYFENVLNNLNTATKNNLKILRQPADRSKWATAPAVVNAFYSATKNQIMFPAGILQPPFYHESYPRSMNFGGIAMVIGHELTHGFDDKGRQFDKDGNLKQWWSDTVIEKFKEQAQCIIDQYSNYTVPEVGLNLNGRQTQGENIADNGGLKQAFKAYRTWVSEQGSEEPSMPGVSLTHNQIFFLNFAQIWCGTSRPESYIQAIRTGKHSPGRFRVIGSLSNSEEFAEAYKCPAGSRMNPVKKCAVW</sequence>
<proteinExistence type="predicted"/>
<keyword evidence="5" id="KW-0862">Zinc</keyword>
<dbReference type="Gene3D" id="1.10.1380.10">
    <property type="entry name" value="Neutral endopeptidase , domain2"/>
    <property type="match status" value="1"/>
</dbReference>
<evidence type="ECO:0000256" key="1">
    <source>
        <dbReference type="ARBA" id="ARBA00001947"/>
    </source>
</evidence>
<dbReference type="SUPFAM" id="SSF55486">
    <property type="entry name" value="Metalloproteases ('zincins'), catalytic domain"/>
    <property type="match status" value="1"/>
</dbReference>
<dbReference type="InterPro" id="IPR042089">
    <property type="entry name" value="Peptidase_M13_dom_2"/>
</dbReference>
<dbReference type="GO" id="GO:0004222">
    <property type="term" value="F:metalloendopeptidase activity"/>
    <property type="evidence" value="ECO:0007669"/>
    <property type="project" value="InterPro"/>
</dbReference>
<dbReference type="PANTHER" id="PTHR11733">
    <property type="entry name" value="ZINC METALLOPROTEASE FAMILY M13 NEPRILYSIN-RELATED"/>
    <property type="match status" value="1"/>
</dbReference>
<evidence type="ECO:0000256" key="3">
    <source>
        <dbReference type="ARBA" id="ARBA00022723"/>
    </source>
</evidence>
<reference evidence="13" key="1">
    <citation type="submission" date="2012-12" db="EMBL/GenBank/DDBJ databases">
        <authorList>
            <person name="Hellsten U."/>
            <person name="Grimwood J."/>
            <person name="Chapman J.A."/>
            <person name="Shapiro H."/>
            <person name="Aerts A."/>
            <person name="Otillar R.P."/>
            <person name="Terry A.Y."/>
            <person name="Boore J.L."/>
            <person name="Simakov O."/>
            <person name="Marletaz F."/>
            <person name="Cho S.-J."/>
            <person name="Edsinger-Gonzales E."/>
            <person name="Havlak P."/>
            <person name="Kuo D.-H."/>
            <person name="Larsson T."/>
            <person name="Lv J."/>
            <person name="Arendt D."/>
            <person name="Savage R."/>
            <person name="Osoegawa K."/>
            <person name="de Jong P."/>
            <person name="Lindberg D.R."/>
            <person name="Seaver E.C."/>
            <person name="Weisblat D.A."/>
            <person name="Putnam N.H."/>
            <person name="Grigoriev I.V."/>
            <person name="Rokhsar D.S."/>
        </authorList>
    </citation>
    <scope>NUCLEOTIDE SEQUENCE</scope>
    <source>
        <strain evidence="13">I ESC-2004</strain>
    </source>
</reference>
<dbReference type="PRINTS" id="PR00786">
    <property type="entry name" value="NEPRILYSIN"/>
</dbReference>
<dbReference type="OMA" id="GKHRWTA"/>
<protein>
    <recommendedName>
        <fullName evidence="14">Endothelin-converting enzyme 1</fullName>
    </recommendedName>
</protein>
<keyword evidence="4" id="KW-0378">Hydrolase</keyword>
<dbReference type="HOGENOM" id="CLU_006187_8_0_1"/>
<dbReference type="PROSITE" id="PS51885">
    <property type="entry name" value="NEPRILYSIN"/>
    <property type="match status" value="1"/>
</dbReference>
<dbReference type="GO" id="GO:0046872">
    <property type="term" value="F:metal ion binding"/>
    <property type="evidence" value="ECO:0007669"/>
    <property type="project" value="UniProtKB-KW"/>
</dbReference>
<dbReference type="Pfam" id="PF05649">
    <property type="entry name" value="Peptidase_M13_N"/>
    <property type="match status" value="1"/>
</dbReference>
<dbReference type="InterPro" id="IPR000718">
    <property type="entry name" value="Peptidase_M13"/>
</dbReference>
<dbReference type="CDD" id="cd08662">
    <property type="entry name" value="M13"/>
    <property type="match status" value="1"/>
</dbReference>
<keyword evidence="13" id="KW-1185">Reference proteome</keyword>
<evidence type="ECO:0000256" key="4">
    <source>
        <dbReference type="ARBA" id="ARBA00022801"/>
    </source>
</evidence>
<keyword evidence="6" id="KW-0482">Metalloprotease</keyword>
<feature type="domain" description="Peptidase M13 N-terminal" evidence="10">
    <location>
        <begin position="111"/>
        <end position="500"/>
    </location>
</feature>
<dbReference type="InterPro" id="IPR008753">
    <property type="entry name" value="Peptidase_M13_N"/>
</dbReference>
<evidence type="ECO:0000259" key="9">
    <source>
        <dbReference type="Pfam" id="PF01431"/>
    </source>
</evidence>
<dbReference type="GO" id="GO:0005886">
    <property type="term" value="C:plasma membrane"/>
    <property type="evidence" value="ECO:0007669"/>
    <property type="project" value="TreeGrafter"/>
</dbReference>
<dbReference type="Pfam" id="PF01431">
    <property type="entry name" value="Peptidase_M13"/>
    <property type="match status" value="1"/>
</dbReference>
<dbReference type="PANTHER" id="PTHR11733:SF133">
    <property type="entry name" value="PHOSPHATE-REGULATING NEUTRAL ENDOPEPTIDASE PHEX"/>
    <property type="match status" value="1"/>
</dbReference>
<evidence type="ECO:0000313" key="12">
    <source>
        <dbReference type="EnsemblMetazoa" id="CapteP162931"/>
    </source>
</evidence>
<evidence type="ECO:0000256" key="5">
    <source>
        <dbReference type="ARBA" id="ARBA00022833"/>
    </source>
</evidence>
<dbReference type="EnsemblMetazoa" id="CapteT162931">
    <property type="protein sequence ID" value="CapteP162931"/>
    <property type="gene ID" value="CapteG162931"/>
</dbReference>
<feature type="transmembrane region" description="Helical" evidence="8">
    <location>
        <begin position="53"/>
        <end position="72"/>
    </location>
</feature>
<name>R7UA33_CAPTE</name>
<evidence type="ECO:0008006" key="14">
    <source>
        <dbReference type="Google" id="ProtNLM"/>
    </source>
</evidence>
<feature type="compositionally biased region" description="Basic and acidic residues" evidence="7">
    <location>
        <begin position="20"/>
        <end position="30"/>
    </location>
</feature>
<dbReference type="Proteomes" id="UP000014760">
    <property type="component" value="Unassembled WGS sequence"/>
</dbReference>
<dbReference type="AlphaFoldDB" id="R7UA33"/>
<keyword evidence="3" id="KW-0479">Metal-binding</keyword>
<comment type="cofactor">
    <cofactor evidence="1">
        <name>Zn(2+)</name>
        <dbReference type="ChEBI" id="CHEBI:29105"/>
    </cofactor>
</comment>
<dbReference type="GO" id="GO:0016485">
    <property type="term" value="P:protein processing"/>
    <property type="evidence" value="ECO:0007669"/>
    <property type="project" value="TreeGrafter"/>
</dbReference>